<name>A0ABQ6LUB6_9RHOB</name>
<feature type="compositionally biased region" description="Basic and acidic residues" evidence="1">
    <location>
        <begin position="88"/>
        <end position="99"/>
    </location>
</feature>
<dbReference type="Pfam" id="PF13362">
    <property type="entry name" value="Toprim_3"/>
    <property type="match status" value="1"/>
</dbReference>
<gene>
    <name evidence="4" type="ORF">LNKW23_48930</name>
</gene>
<comment type="caution">
    <text evidence="4">The sequence shown here is derived from an EMBL/GenBank/DDBJ whole genome shotgun (WGS) entry which is preliminary data.</text>
</comment>
<feature type="region of interest" description="Disordered" evidence="1">
    <location>
        <begin position="75"/>
        <end position="99"/>
    </location>
</feature>
<evidence type="ECO:0000313" key="5">
    <source>
        <dbReference type="Proteomes" id="UP001239909"/>
    </source>
</evidence>
<dbReference type="Pfam" id="PF23639">
    <property type="entry name" value="DUF7146"/>
    <property type="match status" value="1"/>
</dbReference>
<protein>
    <recommendedName>
        <fullName evidence="6">Toprim domain-containing protein</fullName>
    </recommendedName>
</protein>
<evidence type="ECO:0000313" key="4">
    <source>
        <dbReference type="EMBL" id="GMG85667.1"/>
    </source>
</evidence>
<dbReference type="EMBL" id="BSYI01000107">
    <property type="protein sequence ID" value="GMG85667.1"/>
    <property type="molecule type" value="Genomic_DNA"/>
</dbReference>
<evidence type="ECO:0000259" key="3">
    <source>
        <dbReference type="Pfam" id="PF23639"/>
    </source>
</evidence>
<dbReference type="Proteomes" id="UP001239909">
    <property type="component" value="Unassembled WGS sequence"/>
</dbReference>
<feature type="domain" description="Toprim" evidence="2">
    <location>
        <begin position="210"/>
        <end position="301"/>
    </location>
</feature>
<organism evidence="4 5">
    <name type="scientific">Paralimibaculum aggregatum</name>
    <dbReference type="NCBI Taxonomy" id="3036245"/>
    <lineage>
        <taxon>Bacteria</taxon>
        <taxon>Pseudomonadati</taxon>
        <taxon>Pseudomonadota</taxon>
        <taxon>Alphaproteobacteria</taxon>
        <taxon>Rhodobacterales</taxon>
        <taxon>Paracoccaceae</taxon>
        <taxon>Paralimibaculum</taxon>
    </lineage>
</organism>
<feature type="domain" description="DUF7146" evidence="3">
    <location>
        <begin position="102"/>
        <end position="203"/>
    </location>
</feature>
<dbReference type="RefSeq" id="WP_285675115.1">
    <property type="nucleotide sequence ID" value="NZ_BSYI01000107.1"/>
</dbReference>
<dbReference type="InterPro" id="IPR006171">
    <property type="entry name" value="TOPRIM_dom"/>
</dbReference>
<accession>A0ABQ6LUB6</accession>
<reference evidence="4 5" key="1">
    <citation type="submission" date="2023-04" db="EMBL/GenBank/DDBJ databases">
        <title>Marinoamorphus aggregata gen. nov., sp. Nov., isolate from tissue of brittle star Ophioplocus japonicus.</title>
        <authorList>
            <person name="Kawano K."/>
            <person name="Sawayama S."/>
            <person name="Nakagawa S."/>
        </authorList>
    </citation>
    <scope>NUCLEOTIDE SEQUENCE [LARGE SCALE GENOMIC DNA]</scope>
    <source>
        <strain evidence="4 5">NKW23</strain>
    </source>
</reference>
<proteinExistence type="predicted"/>
<evidence type="ECO:0000256" key="1">
    <source>
        <dbReference type="SAM" id="MobiDB-lite"/>
    </source>
</evidence>
<sequence>MDPDNDRGGEAQVIVQALGGRWYGQYGVAFCPAHDNTRTPALRVSDGEGGRLLLRCSVGCTFEEVLASLRSRGLAPGNGKPVVPDPAADQHRAEKARAERTDKIRRARAILDETVPATGTLAERYLRARAIAGPLPVALRFHRACWHGPSRGKSPALVAAVAIEGEAAAVAIHRTWLAEPDRKAAITPNRMMLGPCQGGAVRLSEGTGPLVVAEGIETALSLRDELHDSDPRVWAALSTSGVRGLRLPAAAGALVIAPDGDPPGEAAAHALAERAHAAGWAVRILPPPGTGRDWNDVAMETRNETA</sequence>
<dbReference type="Gene3D" id="3.40.1360.10">
    <property type="match status" value="1"/>
</dbReference>
<keyword evidence="5" id="KW-1185">Reference proteome</keyword>
<evidence type="ECO:0000259" key="2">
    <source>
        <dbReference type="Pfam" id="PF13362"/>
    </source>
</evidence>
<evidence type="ECO:0008006" key="6">
    <source>
        <dbReference type="Google" id="ProtNLM"/>
    </source>
</evidence>
<dbReference type="InterPro" id="IPR055570">
    <property type="entry name" value="DUF7146"/>
</dbReference>